<organism evidence="2 3">
    <name type="scientific">Sporothrix epigloea</name>
    <dbReference type="NCBI Taxonomy" id="1892477"/>
    <lineage>
        <taxon>Eukaryota</taxon>
        <taxon>Fungi</taxon>
        <taxon>Dikarya</taxon>
        <taxon>Ascomycota</taxon>
        <taxon>Pezizomycotina</taxon>
        <taxon>Sordariomycetes</taxon>
        <taxon>Sordariomycetidae</taxon>
        <taxon>Ophiostomatales</taxon>
        <taxon>Ophiostomataceae</taxon>
        <taxon>Sporothrix</taxon>
    </lineage>
</organism>
<evidence type="ECO:0000313" key="3">
    <source>
        <dbReference type="Proteomes" id="UP001642502"/>
    </source>
</evidence>
<dbReference type="EMBL" id="CAWUON010000055">
    <property type="protein sequence ID" value="CAK7270138.1"/>
    <property type="molecule type" value="Genomic_DNA"/>
</dbReference>
<feature type="compositionally biased region" description="Polar residues" evidence="1">
    <location>
        <begin position="25"/>
        <end position="41"/>
    </location>
</feature>
<dbReference type="Proteomes" id="UP001642502">
    <property type="component" value="Unassembled WGS sequence"/>
</dbReference>
<protein>
    <submittedName>
        <fullName evidence="2">Uncharacterized protein</fullName>
    </submittedName>
</protein>
<comment type="caution">
    <text evidence="2">The sequence shown here is derived from an EMBL/GenBank/DDBJ whole genome shotgun (WGS) entry which is preliminary data.</text>
</comment>
<reference evidence="2 3" key="1">
    <citation type="submission" date="2024-01" db="EMBL/GenBank/DDBJ databases">
        <authorList>
            <person name="Allen C."/>
            <person name="Tagirdzhanova G."/>
        </authorList>
    </citation>
    <scope>NUCLEOTIDE SEQUENCE [LARGE SCALE GENOMIC DNA]</scope>
    <source>
        <strain evidence="2 3">CBS 119000</strain>
    </source>
</reference>
<proteinExistence type="predicted"/>
<evidence type="ECO:0000256" key="1">
    <source>
        <dbReference type="SAM" id="MobiDB-lite"/>
    </source>
</evidence>
<feature type="compositionally biased region" description="Polar residues" evidence="1">
    <location>
        <begin position="1"/>
        <end position="17"/>
    </location>
</feature>
<gene>
    <name evidence="2" type="ORF">SEPCBS119000_003934</name>
</gene>
<sequence length="144" mass="15481">MHHCNSATCSERQSTLSKPLKTRRSAQCGSLRSLATPSSPTVDRVELLPRRTKKRLPTIRLQLEECDAAPAKTIEALHTAPNAATTSRLRDFTVAFSLAVSRVQGADTTLETPPPPIVLLHSKAIDAHNPENGHTGTGTGQHCA</sequence>
<name>A0ABP0DPB5_9PEZI</name>
<keyword evidence="3" id="KW-1185">Reference proteome</keyword>
<feature type="region of interest" description="Disordered" evidence="1">
    <location>
        <begin position="1"/>
        <end position="42"/>
    </location>
</feature>
<evidence type="ECO:0000313" key="2">
    <source>
        <dbReference type="EMBL" id="CAK7270138.1"/>
    </source>
</evidence>
<accession>A0ABP0DPB5</accession>